<dbReference type="EMBL" id="JAHBCL010000040">
    <property type="protein sequence ID" value="MBS7528428.1"/>
    <property type="molecule type" value="Genomic_DNA"/>
</dbReference>
<protein>
    <recommendedName>
        <fullName evidence="4">DUF1292 domain-containing protein</fullName>
    </recommendedName>
</protein>
<feature type="region of interest" description="Disordered" evidence="1">
    <location>
        <begin position="72"/>
        <end position="110"/>
    </location>
</feature>
<comment type="caution">
    <text evidence="2">The sequence shown here is derived from an EMBL/GenBank/DDBJ whole genome shotgun (WGS) entry which is preliminary data.</text>
</comment>
<evidence type="ECO:0008006" key="4">
    <source>
        <dbReference type="Google" id="ProtNLM"/>
    </source>
</evidence>
<evidence type="ECO:0000313" key="2">
    <source>
        <dbReference type="EMBL" id="MBS7528428.1"/>
    </source>
</evidence>
<proteinExistence type="predicted"/>
<reference evidence="2 3" key="1">
    <citation type="submission" date="2021-05" db="EMBL/GenBank/DDBJ databases">
        <title>Fusibacter ferrireducens sp. nov., an anaerobic, sulfur- and Fe-reducing bacterium isolated from the mangrove sediment.</title>
        <authorList>
            <person name="Qiu D."/>
        </authorList>
    </citation>
    <scope>NUCLEOTIDE SEQUENCE [LARGE SCALE GENOMIC DNA]</scope>
    <source>
        <strain evidence="2 3">DSM 12116</strain>
    </source>
</reference>
<dbReference type="Proteomes" id="UP000746471">
    <property type="component" value="Unassembled WGS sequence"/>
</dbReference>
<feature type="compositionally biased region" description="Basic and acidic residues" evidence="1">
    <location>
        <begin position="82"/>
        <end position="100"/>
    </location>
</feature>
<gene>
    <name evidence="2" type="ORF">KHM83_17205</name>
</gene>
<dbReference type="RefSeq" id="WP_213238286.1">
    <property type="nucleotide sequence ID" value="NZ_JAHBCL010000040.1"/>
</dbReference>
<accession>A0ABS5PTC6</accession>
<evidence type="ECO:0000256" key="1">
    <source>
        <dbReference type="SAM" id="MobiDB-lite"/>
    </source>
</evidence>
<name>A0ABS5PTC6_9FIRM</name>
<sequence length="110" mass="12320">MTNPELAPEVIEAEQVTIEIIDKTTGRAYKREVPLSYKENDNGIILIGENAEGQTSEIVFLSSIALSKLKDLMGKGPDQSDCDDHDHHHDHDHEHDHGVELDLDFSMQSL</sequence>
<evidence type="ECO:0000313" key="3">
    <source>
        <dbReference type="Proteomes" id="UP000746471"/>
    </source>
</evidence>
<keyword evidence="3" id="KW-1185">Reference proteome</keyword>
<organism evidence="2 3">
    <name type="scientific">Fusibacter paucivorans</name>
    <dbReference type="NCBI Taxonomy" id="76009"/>
    <lineage>
        <taxon>Bacteria</taxon>
        <taxon>Bacillati</taxon>
        <taxon>Bacillota</taxon>
        <taxon>Clostridia</taxon>
        <taxon>Eubacteriales</taxon>
        <taxon>Eubacteriales Family XII. Incertae Sedis</taxon>
        <taxon>Fusibacter</taxon>
    </lineage>
</organism>